<dbReference type="Pfam" id="PF10184">
    <property type="entry name" value="DUF2358"/>
    <property type="match status" value="1"/>
</dbReference>
<name>A0A6V7QZ31_ANACO</name>
<gene>
    <name evidence="2" type="ORF">CB5_LOCUS31392</name>
</gene>
<evidence type="ECO:0000313" key="2">
    <source>
        <dbReference type="EMBL" id="CAD1848181.1"/>
    </source>
</evidence>
<feature type="signal peptide" evidence="1">
    <location>
        <begin position="1"/>
        <end position="21"/>
    </location>
</feature>
<dbReference type="PANTHER" id="PTHR36334:SF1">
    <property type="entry name" value="PROTEIN, PUTATIVE (DUF2358)-RELATED"/>
    <property type="match status" value="1"/>
</dbReference>
<dbReference type="EMBL" id="CAJEUB010000070">
    <property type="protein sequence ID" value="CAD1848181.1"/>
    <property type="molecule type" value="Genomic_DNA"/>
</dbReference>
<evidence type="ECO:0000256" key="1">
    <source>
        <dbReference type="SAM" id="SignalP"/>
    </source>
</evidence>
<sequence>MSALTCAPLLLLLLLHHPLLCLLSAALSLLPLPSPPPLLPFGSSIPRLFSLHLLPLRVVDDSKQVETSADQMVDRSESDKLVDALDFGELCNDFECISSPAVESTARQIVRDILELREDNRALGCFSISVKYKDPLRTFSGREKYKRPLWVTNALENPTVTVQEMGMLSTSELIIKWTLRGKPKNPVVASIGGDLTLLVDSKFILNQISGQVVEHVESWDLSASSIIVQAYFWFSRRLFSTIEAGKDTIDAVKSTATNFSTRKENLDIYPDPSGDPTKGKEGKREFQAYLEHIIAEIEPIYLRGQIVQNLKLWRASDFQQLFQIRHVLNEQLSQVTAGSDPQHAKAPRADVDPAKAAYVQHGQTLQRGAAGQHAVQGVLRCFHVIEDQIAKVGEIQGSPGGVRKQAVHQVEGRERFAGEEGGGNLALVERRRVGEVQHDLLDALSGEDAEPAVDERLAASEAAWAMRKRWTQPRWEARMLVMVWTRQFSSQDQRPALPNLRRGKILAFQMEESSRWRGDVLQR</sequence>
<reference evidence="2" key="1">
    <citation type="submission" date="2020-07" db="EMBL/GenBank/DDBJ databases">
        <authorList>
            <person name="Lin J."/>
        </authorList>
    </citation>
    <scope>NUCLEOTIDE SEQUENCE</scope>
</reference>
<dbReference type="PANTHER" id="PTHR36334">
    <property type="entry name" value="PROTEIN, PUTATIVE (DUF2358)-RELATED"/>
    <property type="match status" value="1"/>
</dbReference>
<keyword evidence="1" id="KW-0732">Signal</keyword>
<accession>A0A6V7QZ31</accession>
<organism evidence="2">
    <name type="scientific">Ananas comosus var. bracteatus</name>
    <name type="common">red pineapple</name>
    <dbReference type="NCBI Taxonomy" id="296719"/>
    <lineage>
        <taxon>Eukaryota</taxon>
        <taxon>Viridiplantae</taxon>
        <taxon>Streptophyta</taxon>
        <taxon>Embryophyta</taxon>
        <taxon>Tracheophyta</taxon>
        <taxon>Spermatophyta</taxon>
        <taxon>Magnoliopsida</taxon>
        <taxon>Liliopsida</taxon>
        <taxon>Poales</taxon>
        <taxon>Bromeliaceae</taxon>
        <taxon>Bromelioideae</taxon>
        <taxon>Ananas</taxon>
    </lineage>
</organism>
<feature type="chain" id="PRO_5028273292" evidence="1">
    <location>
        <begin position="22"/>
        <end position="523"/>
    </location>
</feature>
<dbReference type="AlphaFoldDB" id="A0A6V7QZ31"/>
<dbReference type="InterPro" id="IPR018790">
    <property type="entry name" value="DUF2358"/>
</dbReference>
<proteinExistence type="predicted"/>
<protein>
    <submittedName>
        <fullName evidence="2">Uncharacterized protein</fullName>
    </submittedName>
</protein>
<dbReference type="GO" id="GO:0009507">
    <property type="term" value="C:chloroplast"/>
    <property type="evidence" value="ECO:0007669"/>
    <property type="project" value="TreeGrafter"/>
</dbReference>